<proteinExistence type="predicted"/>
<comment type="caution">
    <text evidence="1">The sequence shown here is derived from an EMBL/GenBank/DDBJ whole genome shotgun (WGS) entry which is preliminary data.</text>
</comment>
<name>A0ABV3E3C3_9ACTN</name>
<dbReference type="Proteomes" id="UP001551582">
    <property type="component" value="Unassembled WGS sequence"/>
</dbReference>
<keyword evidence="2" id="KW-1185">Reference proteome</keyword>
<evidence type="ECO:0000313" key="1">
    <source>
        <dbReference type="EMBL" id="MEU9350724.1"/>
    </source>
</evidence>
<sequence>MSGIDEPAGRYLAGGPPVIIGLAVMISEQTRLRRVYGFLDPVPAPIPVPGAER</sequence>
<dbReference type="EMBL" id="JBEZLS010000004">
    <property type="protein sequence ID" value="MEU9350724.1"/>
    <property type="molecule type" value="Genomic_DNA"/>
</dbReference>
<organism evidence="1 2">
    <name type="scientific">Streptomyces griseoloalbus</name>
    <dbReference type="NCBI Taxonomy" id="67303"/>
    <lineage>
        <taxon>Bacteria</taxon>
        <taxon>Bacillati</taxon>
        <taxon>Actinomycetota</taxon>
        <taxon>Actinomycetes</taxon>
        <taxon>Kitasatosporales</taxon>
        <taxon>Streptomycetaceae</taxon>
        <taxon>Streptomyces</taxon>
    </lineage>
</organism>
<reference evidence="1 2" key="1">
    <citation type="submission" date="2024-06" db="EMBL/GenBank/DDBJ databases">
        <title>The Natural Products Discovery Center: Release of the First 8490 Sequenced Strains for Exploring Actinobacteria Biosynthetic Diversity.</title>
        <authorList>
            <person name="Kalkreuter E."/>
            <person name="Kautsar S.A."/>
            <person name="Yang D."/>
            <person name="Bader C.D."/>
            <person name="Teijaro C.N."/>
            <person name="Fluegel L."/>
            <person name="Davis C.M."/>
            <person name="Simpson J.R."/>
            <person name="Lauterbach L."/>
            <person name="Steele A.D."/>
            <person name="Gui C."/>
            <person name="Meng S."/>
            <person name="Li G."/>
            <person name="Viehrig K."/>
            <person name="Ye F."/>
            <person name="Su P."/>
            <person name="Kiefer A.F."/>
            <person name="Nichols A."/>
            <person name="Cepeda A.J."/>
            <person name="Yan W."/>
            <person name="Fan B."/>
            <person name="Jiang Y."/>
            <person name="Adhikari A."/>
            <person name="Zheng C.-J."/>
            <person name="Schuster L."/>
            <person name="Cowan T.M."/>
            <person name="Smanski M.J."/>
            <person name="Chevrette M.G."/>
            <person name="De Carvalho L.P.S."/>
            <person name="Shen B."/>
        </authorList>
    </citation>
    <scope>NUCLEOTIDE SEQUENCE [LARGE SCALE GENOMIC DNA]</scope>
    <source>
        <strain evidence="1 2">NPDC048274</strain>
    </source>
</reference>
<evidence type="ECO:0000313" key="2">
    <source>
        <dbReference type="Proteomes" id="UP001551582"/>
    </source>
</evidence>
<accession>A0ABV3E3C3</accession>
<dbReference type="RefSeq" id="WP_359977408.1">
    <property type="nucleotide sequence ID" value="NZ_JBEZLS010000004.1"/>
</dbReference>
<gene>
    <name evidence="1" type="ORF">AB0D65_06815</name>
</gene>
<protein>
    <submittedName>
        <fullName evidence="1">Uncharacterized protein</fullName>
    </submittedName>
</protein>